<protein>
    <submittedName>
        <fullName evidence="2">Uncharacterized protein</fullName>
    </submittedName>
</protein>
<keyword evidence="3" id="KW-1185">Reference proteome</keyword>
<evidence type="ECO:0000256" key="1">
    <source>
        <dbReference type="SAM" id="MobiDB-lite"/>
    </source>
</evidence>
<gene>
    <name evidence="2" type="ORF">Purlil1_12213</name>
</gene>
<dbReference type="Proteomes" id="UP001287286">
    <property type="component" value="Unassembled WGS sequence"/>
</dbReference>
<accession>A0ABR0BHF5</accession>
<reference evidence="2 3" key="1">
    <citation type="journal article" date="2024" name="Microbiol. Resour. Announc.">
        <title>Genome annotations for the ascomycete fungi Trichoderma harzianum, Trichoderma aggressivum, and Purpureocillium lilacinum.</title>
        <authorList>
            <person name="Beijen E.P.W."/>
            <person name="Ohm R.A."/>
        </authorList>
    </citation>
    <scope>NUCLEOTIDE SEQUENCE [LARGE SCALE GENOMIC DNA]</scope>
    <source>
        <strain evidence="2 3">CBS 150709</strain>
    </source>
</reference>
<comment type="caution">
    <text evidence="2">The sequence shown here is derived from an EMBL/GenBank/DDBJ whole genome shotgun (WGS) entry which is preliminary data.</text>
</comment>
<proteinExistence type="predicted"/>
<name>A0ABR0BHF5_PURLI</name>
<organism evidence="2 3">
    <name type="scientific">Purpureocillium lilacinum</name>
    <name type="common">Paecilomyces lilacinus</name>
    <dbReference type="NCBI Taxonomy" id="33203"/>
    <lineage>
        <taxon>Eukaryota</taxon>
        <taxon>Fungi</taxon>
        <taxon>Dikarya</taxon>
        <taxon>Ascomycota</taxon>
        <taxon>Pezizomycotina</taxon>
        <taxon>Sordariomycetes</taxon>
        <taxon>Hypocreomycetidae</taxon>
        <taxon>Hypocreales</taxon>
        <taxon>Ophiocordycipitaceae</taxon>
        <taxon>Purpureocillium</taxon>
    </lineage>
</organism>
<sequence>MVLQVCSYYEEVAIGARIGDSTAGASYYPPTSRGKLHGGGTVDTRPGSAIADPLGVLSGRAVRLEWSTSGVGPPRPVIIPVLTPDYSSGGTMAPWLTSAPWTYYAMRTTRPQAISHPSAEAKSRQPVPRNDRDAARAIVAVALSSESRARISSSAVGQVMPIGPEDGVLLADRFRRLWQIRPRAAAAGLAGEKSTVAAALEVEEGFCEEFQQPCRHFSAGKGRLRRRIPSTADAAARGWHCGAGRNDDCSPRLPALQARWRRQTAFRHGLRKARRPSRTWSYVSWRLPLREICSLQVWGDGAKPKSMVDGGISTTVESRQAPAANLWRSRIAVLRRSERHIPHKGRGAAPSPCSRASVPSSP</sequence>
<evidence type="ECO:0000313" key="2">
    <source>
        <dbReference type="EMBL" id="KAK4077663.1"/>
    </source>
</evidence>
<evidence type="ECO:0000313" key="3">
    <source>
        <dbReference type="Proteomes" id="UP001287286"/>
    </source>
</evidence>
<dbReference type="EMBL" id="JAWRVI010000093">
    <property type="protein sequence ID" value="KAK4077663.1"/>
    <property type="molecule type" value="Genomic_DNA"/>
</dbReference>
<feature type="region of interest" description="Disordered" evidence="1">
    <location>
        <begin position="338"/>
        <end position="362"/>
    </location>
</feature>